<reference evidence="1" key="1">
    <citation type="submission" date="2020-08" db="EMBL/GenBank/DDBJ databases">
        <title>Multicomponent nature underlies the extraordinary mechanical properties of spider dragline silk.</title>
        <authorList>
            <person name="Kono N."/>
            <person name="Nakamura H."/>
            <person name="Mori M."/>
            <person name="Yoshida Y."/>
            <person name="Ohtoshi R."/>
            <person name="Malay A.D."/>
            <person name="Moran D.A.P."/>
            <person name="Tomita M."/>
            <person name="Numata K."/>
            <person name="Arakawa K."/>
        </authorList>
    </citation>
    <scope>NUCLEOTIDE SEQUENCE</scope>
</reference>
<comment type="caution">
    <text evidence="1">The sequence shown here is derived from an EMBL/GenBank/DDBJ whole genome shotgun (WGS) entry which is preliminary data.</text>
</comment>
<dbReference type="EMBL" id="BMAW01070296">
    <property type="protein sequence ID" value="GFT72641.1"/>
    <property type="molecule type" value="Genomic_DNA"/>
</dbReference>
<dbReference type="AlphaFoldDB" id="A0A8X6PJZ9"/>
<evidence type="ECO:0000313" key="2">
    <source>
        <dbReference type="Proteomes" id="UP000887013"/>
    </source>
</evidence>
<gene>
    <name evidence="1" type="ORF">NPIL_684111</name>
</gene>
<evidence type="ECO:0000313" key="1">
    <source>
        <dbReference type="EMBL" id="GFT72641.1"/>
    </source>
</evidence>
<name>A0A8X6PJZ9_NEPPI</name>
<sequence length="71" mass="7707">MCHNSLPSSGREREDINRELGGMIIGARLATESVSRTVKLMGVLKTNVSRSMEATQSGKDVICKVVDENLS</sequence>
<dbReference type="Proteomes" id="UP000887013">
    <property type="component" value="Unassembled WGS sequence"/>
</dbReference>
<proteinExistence type="predicted"/>
<accession>A0A8X6PJZ9</accession>
<protein>
    <submittedName>
        <fullName evidence="1">Uncharacterized protein</fullName>
    </submittedName>
</protein>
<organism evidence="1 2">
    <name type="scientific">Nephila pilipes</name>
    <name type="common">Giant wood spider</name>
    <name type="synonym">Nephila maculata</name>
    <dbReference type="NCBI Taxonomy" id="299642"/>
    <lineage>
        <taxon>Eukaryota</taxon>
        <taxon>Metazoa</taxon>
        <taxon>Ecdysozoa</taxon>
        <taxon>Arthropoda</taxon>
        <taxon>Chelicerata</taxon>
        <taxon>Arachnida</taxon>
        <taxon>Araneae</taxon>
        <taxon>Araneomorphae</taxon>
        <taxon>Entelegynae</taxon>
        <taxon>Araneoidea</taxon>
        <taxon>Nephilidae</taxon>
        <taxon>Nephila</taxon>
    </lineage>
</organism>
<keyword evidence="2" id="KW-1185">Reference proteome</keyword>